<dbReference type="GO" id="GO:0015833">
    <property type="term" value="P:peptide transport"/>
    <property type="evidence" value="ECO:0007669"/>
    <property type="project" value="TreeGrafter"/>
</dbReference>
<evidence type="ECO:0000256" key="2">
    <source>
        <dbReference type="SAM" id="SignalP"/>
    </source>
</evidence>
<dbReference type="SUPFAM" id="SSF53850">
    <property type="entry name" value="Periplasmic binding protein-like II"/>
    <property type="match status" value="1"/>
</dbReference>
<dbReference type="InterPro" id="IPR000914">
    <property type="entry name" value="SBP_5_dom"/>
</dbReference>
<feature type="region of interest" description="Disordered" evidence="1">
    <location>
        <begin position="27"/>
        <end position="60"/>
    </location>
</feature>
<accession>A0A0P6Y1W9</accession>
<dbReference type="GO" id="GO:1904680">
    <property type="term" value="F:peptide transmembrane transporter activity"/>
    <property type="evidence" value="ECO:0007669"/>
    <property type="project" value="TreeGrafter"/>
</dbReference>
<dbReference type="Gene3D" id="3.40.190.10">
    <property type="entry name" value="Periplasmic binding protein-like II"/>
    <property type="match status" value="1"/>
</dbReference>
<dbReference type="PROSITE" id="PS51257">
    <property type="entry name" value="PROKAR_LIPOPROTEIN"/>
    <property type="match status" value="1"/>
</dbReference>
<dbReference type="Gene3D" id="3.90.76.10">
    <property type="entry name" value="Dipeptide-binding Protein, Domain 1"/>
    <property type="match status" value="1"/>
</dbReference>
<dbReference type="RefSeq" id="WP_062418239.1">
    <property type="nucleotide sequence ID" value="NZ_DF967974.1"/>
</dbReference>
<dbReference type="Pfam" id="PF00496">
    <property type="entry name" value="SBP_bac_5"/>
    <property type="match status" value="1"/>
</dbReference>
<dbReference type="PIRSF" id="PIRSF002741">
    <property type="entry name" value="MppA"/>
    <property type="match status" value="1"/>
</dbReference>
<dbReference type="STRING" id="229921.ADN01_08680"/>
<comment type="caution">
    <text evidence="4">The sequence shown here is derived from an EMBL/GenBank/DDBJ whole genome shotgun (WGS) entry which is preliminary data.</text>
</comment>
<proteinExistence type="predicted"/>
<keyword evidence="2" id="KW-0732">Signal</keyword>
<evidence type="ECO:0000256" key="1">
    <source>
        <dbReference type="SAM" id="MobiDB-lite"/>
    </source>
</evidence>
<dbReference type="EMBL" id="LGCM01000033">
    <property type="protein sequence ID" value="KPL82977.1"/>
    <property type="molecule type" value="Genomic_DNA"/>
</dbReference>
<gene>
    <name evidence="4" type="ORF">ADN01_08680</name>
</gene>
<evidence type="ECO:0000259" key="3">
    <source>
        <dbReference type="Pfam" id="PF00496"/>
    </source>
</evidence>
<dbReference type="PANTHER" id="PTHR30290">
    <property type="entry name" value="PERIPLASMIC BINDING COMPONENT OF ABC TRANSPORTER"/>
    <property type="match status" value="1"/>
</dbReference>
<dbReference type="AlphaFoldDB" id="A0A0P6Y1W9"/>
<organism evidence="4 5">
    <name type="scientific">Levilinea saccharolytica</name>
    <dbReference type="NCBI Taxonomy" id="229921"/>
    <lineage>
        <taxon>Bacteria</taxon>
        <taxon>Bacillati</taxon>
        <taxon>Chloroflexota</taxon>
        <taxon>Anaerolineae</taxon>
        <taxon>Anaerolineales</taxon>
        <taxon>Anaerolineaceae</taxon>
        <taxon>Levilinea</taxon>
    </lineage>
</organism>
<feature type="signal peptide" evidence="2">
    <location>
        <begin position="1"/>
        <end position="22"/>
    </location>
</feature>
<feature type="domain" description="Solute-binding protein family 5" evidence="3">
    <location>
        <begin position="112"/>
        <end position="479"/>
    </location>
</feature>
<dbReference type="OrthoDB" id="239741at2"/>
<name>A0A0P6Y1W9_9CHLR</name>
<dbReference type="Proteomes" id="UP000050501">
    <property type="component" value="Unassembled WGS sequence"/>
</dbReference>
<sequence>MKVPRTLLYLLLVVCFAMSVVGCQPPAAETPAAPEAPAATQAPAAEQPAQPAPTEEPKPVTAEDLPVLVMAMRLDDVVTLDPGYAGETTNLTIHINTYDTLVDFRPDDLTNMVGRLAESWENNADFTEFTFKLKPGLTFASGNPITAEDVAFSWNRMINIAGAPAWNLDGVTAVEAVDELTVKVTCAEPNPAFLSIAANPSLGIMDSKLVKEHGGTDAKDAATTDTAKEWLDQNSAGSGPFTLVRWSPKSEIELVANMTYFKGAPKFGKVIIKHVEDPTTQLQMLQTGDADLIGQLDSDLMEVAQADSNLVITTDQTLDMNYLAMTSNCKTEISPESSALLCDKRIRQAVAYGIDYDGLIQSVMNGYGVRAPSIIPLGILGVDPAKTWGRDVEKSKALLAEAGHADGITLDYYYASNATREIVAAKVKNDLAEVGITLNLNPMEQSVYLSEMRAQKLPMAQGGWTPDYLDPTMWTDYFALGDRSVAFRMWYKNEKATELAMTVRTNMDRAAREKAIVELQDILIDDMPYTMLWQGVGIHAHRNTLTGYKFHPVWLVDFWELAPVE</sequence>
<dbReference type="Gene3D" id="3.10.105.10">
    <property type="entry name" value="Dipeptide-binding Protein, Domain 3"/>
    <property type="match status" value="1"/>
</dbReference>
<protein>
    <recommendedName>
        <fullName evidence="3">Solute-binding protein family 5 domain-containing protein</fullName>
    </recommendedName>
</protein>
<reference evidence="4 5" key="1">
    <citation type="submission" date="2015-07" db="EMBL/GenBank/DDBJ databases">
        <title>Genome sequence of Levilinea saccharolytica DSM 16555.</title>
        <authorList>
            <person name="Hemp J."/>
            <person name="Ward L.M."/>
            <person name="Pace L.A."/>
            <person name="Fischer W.W."/>
        </authorList>
    </citation>
    <scope>NUCLEOTIDE SEQUENCE [LARGE SCALE GENOMIC DNA]</scope>
    <source>
        <strain evidence="4 5">KIBI-1</strain>
    </source>
</reference>
<dbReference type="GO" id="GO:0043190">
    <property type="term" value="C:ATP-binding cassette (ABC) transporter complex"/>
    <property type="evidence" value="ECO:0007669"/>
    <property type="project" value="InterPro"/>
</dbReference>
<evidence type="ECO:0000313" key="5">
    <source>
        <dbReference type="Proteomes" id="UP000050501"/>
    </source>
</evidence>
<dbReference type="InterPro" id="IPR039424">
    <property type="entry name" value="SBP_5"/>
</dbReference>
<dbReference type="InterPro" id="IPR030678">
    <property type="entry name" value="Peptide/Ni-bd"/>
</dbReference>
<feature type="chain" id="PRO_5006133324" description="Solute-binding protein family 5 domain-containing protein" evidence="2">
    <location>
        <begin position="23"/>
        <end position="565"/>
    </location>
</feature>
<feature type="compositionally biased region" description="Low complexity" evidence="1">
    <location>
        <begin position="27"/>
        <end position="53"/>
    </location>
</feature>
<keyword evidence="5" id="KW-1185">Reference proteome</keyword>
<dbReference type="GO" id="GO:0042597">
    <property type="term" value="C:periplasmic space"/>
    <property type="evidence" value="ECO:0007669"/>
    <property type="project" value="UniProtKB-ARBA"/>
</dbReference>
<dbReference type="PATRIC" id="fig|229921.5.peg.1949"/>
<evidence type="ECO:0000313" key="4">
    <source>
        <dbReference type="EMBL" id="KPL82977.1"/>
    </source>
</evidence>
<dbReference type="CDD" id="cd08512">
    <property type="entry name" value="PBP2_NikA_DppA_OppA_like_7"/>
    <property type="match status" value="1"/>
</dbReference>